<accession>A0A4Y7LKI7</accession>
<organism evidence="1 2">
    <name type="scientific">Papaver somniferum</name>
    <name type="common">Opium poppy</name>
    <dbReference type="NCBI Taxonomy" id="3469"/>
    <lineage>
        <taxon>Eukaryota</taxon>
        <taxon>Viridiplantae</taxon>
        <taxon>Streptophyta</taxon>
        <taxon>Embryophyta</taxon>
        <taxon>Tracheophyta</taxon>
        <taxon>Spermatophyta</taxon>
        <taxon>Magnoliopsida</taxon>
        <taxon>Ranunculales</taxon>
        <taxon>Papaveraceae</taxon>
        <taxon>Papaveroideae</taxon>
        <taxon>Papaver</taxon>
    </lineage>
</organism>
<dbReference type="Gramene" id="RZC84689">
    <property type="protein sequence ID" value="RZC84689"/>
    <property type="gene ID" value="C5167_047472"/>
</dbReference>
<evidence type="ECO:0000313" key="2">
    <source>
        <dbReference type="Proteomes" id="UP000316621"/>
    </source>
</evidence>
<gene>
    <name evidence="1" type="ORF">C5167_047472</name>
</gene>
<dbReference type="AlphaFoldDB" id="A0A4Y7LKI7"/>
<evidence type="ECO:0008006" key="3">
    <source>
        <dbReference type="Google" id="ProtNLM"/>
    </source>
</evidence>
<dbReference type="Proteomes" id="UP000316621">
    <property type="component" value="Chromosome 11"/>
</dbReference>
<name>A0A4Y7LKI7_PAPSO</name>
<proteinExistence type="predicted"/>
<sequence length="69" mass="7827">MELLQIRLPKQSTVGDAINDLKTKVECPIPARSSGCWKYSIIRSTRDYAIGDEACCHNLTHSRIPRVNR</sequence>
<keyword evidence="2" id="KW-1185">Reference proteome</keyword>
<reference evidence="1 2" key="1">
    <citation type="journal article" date="2018" name="Science">
        <title>The opium poppy genome and morphinan production.</title>
        <authorList>
            <person name="Guo L."/>
            <person name="Winzer T."/>
            <person name="Yang X."/>
            <person name="Li Y."/>
            <person name="Ning Z."/>
            <person name="He Z."/>
            <person name="Teodor R."/>
            <person name="Lu Y."/>
            <person name="Bowser T.A."/>
            <person name="Graham I.A."/>
            <person name="Ye K."/>
        </authorList>
    </citation>
    <scope>NUCLEOTIDE SEQUENCE [LARGE SCALE GENOMIC DNA]</scope>
    <source>
        <strain evidence="2">cv. HN1</strain>
        <tissue evidence="1">Leaves</tissue>
    </source>
</reference>
<protein>
    <recommendedName>
        <fullName evidence="3">Ubiquitin-like domain-containing protein</fullName>
    </recommendedName>
</protein>
<evidence type="ECO:0000313" key="1">
    <source>
        <dbReference type="EMBL" id="RZC84689.1"/>
    </source>
</evidence>
<dbReference type="EMBL" id="CM010725">
    <property type="protein sequence ID" value="RZC84689.1"/>
    <property type="molecule type" value="Genomic_DNA"/>
</dbReference>